<reference evidence="1 2" key="1">
    <citation type="journal article" date="2020" name="G3 (Bethesda)">
        <title>Improved Reference Genome for Cyclotella cryptica CCMP332, a Model for Cell Wall Morphogenesis, Salinity Adaptation, and Lipid Production in Diatoms (Bacillariophyta).</title>
        <authorList>
            <person name="Roberts W.R."/>
            <person name="Downey K.M."/>
            <person name="Ruck E.C."/>
            <person name="Traller J.C."/>
            <person name="Alverson A.J."/>
        </authorList>
    </citation>
    <scope>NUCLEOTIDE SEQUENCE [LARGE SCALE GENOMIC DNA]</scope>
    <source>
        <strain evidence="1 2">CCMP332</strain>
    </source>
</reference>
<dbReference type="EMBL" id="JABMIG020000025">
    <property type="protein sequence ID" value="KAL3801659.1"/>
    <property type="molecule type" value="Genomic_DNA"/>
</dbReference>
<keyword evidence="2" id="KW-1185">Reference proteome</keyword>
<proteinExistence type="predicted"/>
<organism evidence="1 2">
    <name type="scientific">Cyclotella cryptica</name>
    <dbReference type="NCBI Taxonomy" id="29204"/>
    <lineage>
        <taxon>Eukaryota</taxon>
        <taxon>Sar</taxon>
        <taxon>Stramenopiles</taxon>
        <taxon>Ochrophyta</taxon>
        <taxon>Bacillariophyta</taxon>
        <taxon>Coscinodiscophyceae</taxon>
        <taxon>Thalassiosirophycidae</taxon>
        <taxon>Stephanodiscales</taxon>
        <taxon>Stephanodiscaceae</taxon>
        <taxon>Cyclotella</taxon>
    </lineage>
</organism>
<dbReference type="Proteomes" id="UP001516023">
    <property type="component" value="Unassembled WGS sequence"/>
</dbReference>
<comment type="caution">
    <text evidence="1">The sequence shown here is derived from an EMBL/GenBank/DDBJ whole genome shotgun (WGS) entry which is preliminary data.</text>
</comment>
<accession>A0ABD3QNV1</accession>
<gene>
    <name evidence="1" type="ORF">HJC23_013164</name>
</gene>
<dbReference type="AlphaFoldDB" id="A0ABD3QNV1"/>
<sequence length="115" mass="13153">MLAIGTRSSFSRRNGASLFQLNSALSITTNAALDFHNHIWDSFEKRFPKHKQQCYSPARHESLSAPTEATSRALEQSKRLRNSYEDLFKHFRARASFRAMKRGDGILSECFSLNV</sequence>
<name>A0ABD3QNV1_9STRA</name>
<evidence type="ECO:0000313" key="1">
    <source>
        <dbReference type="EMBL" id="KAL3801659.1"/>
    </source>
</evidence>
<protein>
    <submittedName>
        <fullName evidence="1">Uncharacterized protein</fullName>
    </submittedName>
</protein>
<evidence type="ECO:0000313" key="2">
    <source>
        <dbReference type="Proteomes" id="UP001516023"/>
    </source>
</evidence>